<dbReference type="GO" id="GO:0016491">
    <property type="term" value="F:oxidoreductase activity"/>
    <property type="evidence" value="ECO:0007669"/>
    <property type="project" value="UniProtKB-KW"/>
</dbReference>
<dbReference type="InterPro" id="IPR036318">
    <property type="entry name" value="FAD-bd_PCMH-like_sf"/>
</dbReference>
<evidence type="ECO:0000256" key="3">
    <source>
        <dbReference type="SAM" id="SignalP"/>
    </source>
</evidence>
<evidence type="ECO:0000313" key="5">
    <source>
        <dbReference type="EMBL" id="KAF4978564.1"/>
    </source>
</evidence>
<sequence length="571" mass="62863">MRAASLLIISLTTVILGAASGSTKCKCFPGEKCWPSESEWKSLNSSVNGRLIKTVPLGSPCHDPTYDEKQCQYLQSQWQLTEIHTNSSSSTMAPWFANQSCDPFQPRFRPCEIGNYVRYTVDVLDTADVVNAIDFARTHDIRFVIRNTGHDYNGRSTGAGALSIWTHRLKKINFVDYDANCYRGKAVTLGAGVQGFDAMRAGHEAGYVILGGECPTVGITGGYTQGGGHSALSSSFGLSAQNTLEFQVVTADSEVITASREQNPDLFWALNGGGGGTWGVILSMTVKVFPDAKIGGATLAFLSSSNEQSSFYEGIESFHSKLSAMVDAGAMVVYYFTNTFFQVAPLTAYNKSKVEVQDMLKPLVESLKDLGINYTISYNQAESYYEHYEKYFGPLPIGNIQVGIAQYGGRLIPRETIVENNAGFMKTARSIVEQGVTWIGVGTNVAPFSSPKTQSLLPAWDRALVHATLTTPWNFTAPWSDMLDLQNLMTYKIMPEIEAITPGSGAYINEADFRQPNFQQTFFGSNYETLLTVKQKWDRRGFFYALNSVGSEEWSVVSNGQLCKTKRDEDL</sequence>
<evidence type="ECO:0000256" key="1">
    <source>
        <dbReference type="ARBA" id="ARBA00005466"/>
    </source>
</evidence>
<protein>
    <recommendedName>
        <fullName evidence="4">FAD-binding PCMH-type domain-containing protein</fullName>
    </recommendedName>
</protein>
<dbReference type="Pfam" id="PF01565">
    <property type="entry name" value="FAD_binding_4"/>
    <property type="match status" value="1"/>
</dbReference>
<dbReference type="GO" id="GO:0071949">
    <property type="term" value="F:FAD binding"/>
    <property type="evidence" value="ECO:0007669"/>
    <property type="project" value="InterPro"/>
</dbReference>
<dbReference type="InterPro" id="IPR016169">
    <property type="entry name" value="FAD-bd_PCMH_sub2"/>
</dbReference>
<dbReference type="OrthoDB" id="9983560at2759"/>
<comment type="similarity">
    <text evidence="1">Belongs to the oxygen-dependent FAD-linked oxidoreductase family.</text>
</comment>
<dbReference type="SUPFAM" id="SSF56176">
    <property type="entry name" value="FAD-binding/transporter-associated domain-like"/>
    <property type="match status" value="1"/>
</dbReference>
<evidence type="ECO:0000313" key="6">
    <source>
        <dbReference type="Proteomes" id="UP000635477"/>
    </source>
</evidence>
<proteinExistence type="inferred from homology"/>
<feature type="signal peptide" evidence="3">
    <location>
        <begin position="1"/>
        <end position="21"/>
    </location>
</feature>
<dbReference type="PANTHER" id="PTHR13878">
    <property type="entry name" value="GULONOLACTONE OXIDASE"/>
    <property type="match status" value="1"/>
</dbReference>
<organism evidence="5 6">
    <name type="scientific">Fusarium zealandicum</name>
    <dbReference type="NCBI Taxonomy" id="1053134"/>
    <lineage>
        <taxon>Eukaryota</taxon>
        <taxon>Fungi</taxon>
        <taxon>Dikarya</taxon>
        <taxon>Ascomycota</taxon>
        <taxon>Pezizomycotina</taxon>
        <taxon>Sordariomycetes</taxon>
        <taxon>Hypocreomycetidae</taxon>
        <taxon>Hypocreales</taxon>
        <taxon>Nectriaceae</taxon>
        <taxon>Fusarium</taxon>
        <taxon>Fusarium staphyleae species complex</taxon>
    </lineage>
</organism>
<evidence type="ECO:0000256" key="2">
    <source>
        <dbReference type="ARBA" id="ARBA00023002"/>
    </source>
</evidence>
<dbReference type="PROSITE" id="PS51387">
    <property type="entry name" value="FAD_PCMH"/>
    <property type="match status" value="1"/>
</dbReference>
<evidence type="ECO:0000259" key="4">
    <source>
        <dbReference type="PROSITE" id="PS51387"/>
    </source>
</evidence>
<feature type="domain" description="FAD-binding PCMH-type" evidence="4">
    <location>
        <begin position="112"/>
        <end position="291"/>
    </location>
</feature>
<keyword evidence="6" id="KW-1185">Reference proteome</keyword>
<dbReference type="EMBL" id="JABEYC010000359">
    <property type="protein sequence ID" value="KAF4978564.1"/>
    <property type="molecule type" value="Genomic_DNA"/>
</dbReference>
<dbReference type="InterPro" id="IPR016166">
    <property type="entry name" value="FAD-bd_PCMH"/>
</dbReference>
<gene>
    <name evidence="5" type="ORF">FZEAL_5097</name>
</gene>
<accession>A0A8H4XK74</accession>
<dbReference type="Proteomes" id="UP000635477">
    <property type="component" value="Unassembled WGS sequence"/>
</dbReference>
<keyword evidence="2" id="KW-0560">Oxidoreductase</keyword>
<dbReference type="Pfam" id="PF08031">
    <property type="entry name" value="BBE"/>
    <property type="match status" value="1"/>
</dbReference>
<comment type="caution">
    <text evidence="5">The sequence shown here is derived from an EMBL/GenBank/DDBJ whole genome shotgun (WGS) entry which is preliminary data.</text>
</comment>
<dbReference type="InterPro" id="IPR012951">
    <property type="entry name" value="BBE"/>
</dbReference>
<reference evidence="5" key="2">
    <citation type="submission" date="2020-05" db="EMBL/GenBank/DDBJ databases">
        <authorList>
            <person name="Kim H.-S."/>
            <person name="Proctor R.H."/>
            <person name="Brown D.W."/>
        </authorList>
    </citation>
    <scope>NUCLEOTIDE SEQUENCE</scope>
    <source>
        <strain evidence="5">NRRL 22465</strain>
    </source>
</reference>
<dbReference type="InterPro" id="IPR006094">
    <property type="entry name" value="Oxid_FAD_bind_N"/>
</dbReference>
<dbReference type="AlphaFoldDB" id="A0A8H4XK74"/>
<reference evidence="5" key="1">
    <citation type="journal article" date="2020" name="BMC Genomics">
        <title>Correction to: Identification and distribution of gene clusters required for synthesis of sphingolipid metabolism inhibitors in diverse species of the filamentous fungus Fusarium.</title>
        <authorList>
            <person name="Kim H.S."/>
            <person name="Lohmar J.M."/>
            <person name="Busman M."/>
            <person name="Brown D.W."/>
            <person name="Naumann T.A."/>
            <person name="Divon H.H."/>
            <person name="Lysoe E."/>
            <person name="Uhlig S."/>
            <person name="Proctor R.H."/>
        </authorList>
    </citation>
    <scope>NUCLEOTIDE SEQUENCE</scope>
    <source>
        <strain evidence="5">NRRL 22465</strain>
    </source>
</reference>
<keyword evidence="3" id="KW-0732">Signal</keyword>
<dbReference type="PANTHER" id="PTHR13878:SF91">
    <property type="entry name" value="FAD BINDING DOMAIN PROTEIN (AFU_ORTHOLOGUE AFUA_6G12070)-RELATED"/>
    <property type="match status" value="1"/>
</dbReference>
<name>A0A8H4XK74_9HYPO</name>
<dbReference type="InterPro" id="IPR050432">
    <property type="entry name" value="FAD-linked_Oxidoreductases_BP"/>
</dbReference>
<dbReference type="Gene3D" id="3.30.465.10">
    <property type="match status" value="2"/>
</dbReference>
<feature type="chain" id="PRO_5034318469" description="FAD-binding PCMH-type domain-containing protein" evidence="3">
    <location>
        <begin position="22"/>
        <end position="571"/>
    </location>
</feature>